<proteinExistence type="predicted"/>
<dbReference type="InterPro" id="IPR013656">
    <property type="entry name" value="PAS_4"/>
</dbReference>
<reference evidence="2 3" key="1">
    <citation type="submission" date="2018-08" db="EMBL/GenBank/DDBJ databases">
        <title>Mucilaginibacter terrae sp. nov., isolated from manganese diggings.</title>
        <authorList>
            <person name="Huang Y."/>
            <person name="Zhou Z."/>
        </authorList>
    </citation>
    <scope>NUCLEOTIDE SEQUENCE [LARGE SCALE GENOMIC DNA]</scope>
    <source>
        <strain evidence="2 3">ZH6</strain>
    </source>
</reference>
<sequence>MPLRELERLAAVNRFLNLNFSKENEVQELVNLAAEVCNTPIALVTLLSEDTQHIRFKVGLDKKTTAREDAFCNHVITQDDFMMVGDASLDNRFVDNPLVTGDPNIRFYAGAPLTTQDGYTLGSLCVIDKVPNQLSDLQQKTLKALSKQVIHLLEFDVSIKLLKEQFIEAKRSEIELRSFFESSIDCHWLLGKEFELLAFNKSLERHMFSQYNKVLERGRSMADYLTPEILKEFYLNYQRALKGTAAFEQRRIDYSSRTVWWLIKYEPAFDPDGFIIGVSINATDVTTRVEHEHTVNLQNQSLREIAFIQSHELRRPVASILGLMNLLKNDERLKDIEEITLMEKAALELDEKIHLVVGYTA</sequence>
<protein>
    <submittedName>
        <fullName evidence="2">PAS domain S-box protein</fullName>
    </submittedName>
</protein>
<dbReference type="InterPro" id="IPR000014">
    <property type="entry name" value="PAS"/>
</dbReference>
<evidence type="ECO:0000259" key="1">
    <source>
        <dbReference type="SMART" id="SM00065"/>
    </source>
</evidence>
<dbReference type="AlphaFoldDB" id="A0A3E2NTU0"/>
<dbReference type="InterPro" id="IPR036097">
    <property type="entry name" value="HisK_dim/P_sf"/>
</dbReference>
<feature type="domain" description="GAF" evidence="1">
    <location>
        <begin position="21"/>
        <end position="163"/>
    </location>
</feature>
<dbReference type="RefSeq" id="WP_117381316.1">
    <property type="nucleotide sequence ID" value="NZ_QWDE01000001.1"/>
</dbReference>
<dbReference type="InterPro" id="IPR003018">
    <property type="entry name" value="GAF"/>
</dbReference>
<dbReference type="Pfam" id="PF08448">
    <property type="entry name" value="PAS_4"/>
    <property type="match status" value="1"/>
</dbReference>
<gene>
    <name evidence="2" type="ORF">DYU05_02045</name>
</gene>
<dbReference type="SUPFAM" id="SSF55781">
    <property type="entry name" value="GAF domain-like"/>
    <property type="match status" value="1"/>
</dbReference>
<dbReference type="InterPro" id="IPR035965">
    <property type="entry name" value="PAS-like_dom_sf"/>
</dbReference>
<dbReference type="PANTHER" id="PTHR43102:SF2">
    <property type="entry name" value="GAF DOMAIN-CONTAINING PROTEIN"/>
    <property type="match status" value="1"/>
</dbReference>
<dbReference type="SUPFAM" id="SSF55785">
    <property type="entry name" value="PYP-like sensor domain (PAS domain)"/>
    <property type="match status" value="1"/>
</dbReference>
<evidence type="ECO:0000313" key="3">
    <source>
        <dbReference type="Proteomes" id="UP000260823"/>
    </source>
</evidence>
<dbReference type="EMBL" id="QWDE01000001">
    <property type="protein sequence ID" value="RFZ84426.1"/>
    <property type="molecule type" value="Genomic_DNA"/>
</dbReference>
<dbReference type="GO" id="GO:0000155">
    <property type="term" value="F:phosphorelay sensor kinase activity"/>
    <property type="evidence" value="ECO:0007669"/>
    <property type="project" value="InterPro"/>
</dbReference>
<organism evidence="2 3">
    <name type="scientific">Mucilaginibacter terrenus</name>
    <dbReference type="NCBI Taxonomy" id="2482727"/>
    <lineage>
        <taxon>Bacteria</taxon>
        <taxon>Pseudomonadati</taxon>
        <taxon>Bacteroidota</taxon>
        <taxon>Sphingobacteriia</taxon>
        <taxon>Sphingobacteriales</taxon>
        <taxon>Sphingobacteriaceae</taxon>
        <taxon>Mucilaginibacter</taxon>
    </lineage>
</organism>
<dbReference type="SUPFAM" id="SSF47384">
    <property type="entry name" value="Homodimeric domain of signal transducing histidine kinase"/>
    <property type="match status" value="1"/>
</dbReference>
<evidence type="ECO:0000313" key="2">
    <source>
        <dbReference type="EMBL" id="RFZ84426.1"/>
    </source>
</evidence>
<dbReference type="Gene3D" id="3.30.450.40">
    <property type="match status" value="1"/>
</dbReference>
<dbReference type="NCBIfam" id="TIGR00229">
    <property type="entry name" value="sensory_box"/>
    <property type="match status" value="1"/>
</dbReference>
<comment type="caution">
    <text evidence="2">The sequence shown here is derived from an EMBL/GenBank/DDBJ whole genome shotgun (WGS) entry which is preliminary data.</text>
</comment>
<dbReference type="PANTHER" id="PTHR43102">
    <property type="entry name" value="SLR1143 PROTEIN"/>
    <property type="match status" value="1"/>
</dbReference>
<name>A0A3E2NTU0_9SPHI</name>
<dbReference type="Proteomes" id="UP000260823">
    <property type="component" value="Unassembled WGS sequence"/>
</dbReference>
<dbReference type="OrthoDB" id="741455at2"/>
<dbReference type="Gene3D" id="3.30.450.20">
    <property type="entry name" value="PAS domain"/>
    <property type="match status" value="1"/>
</dbReference>
<accession>A0A3E2NTU0</accession>
<keyword evidence="3" id="KW-1185">Reference proteome</keyword>
<dbReference type="SMART" id="SM00065">
    <property type="entry name" value="GAF"/>
    <property type="match status" value="1"/>
</dbReference>
<dbReference type="InterPro" id="IPR029016">
    <property type="entry name" value="GAF-like_dom_sf"/>
</dbReference>
<dbReference type="Pfam" id="PF01590">
    <property type="entry name" value="GAF"/>
    <property type="match status" value="1"/>
</dbReference>